<feature type="region of interest" description="Disordered" evidence="1">
    <location>
        <begin position="144"/>
        <end position="180"/>
    </location>
</feature>
<keyword evidence="4" id="KW-1185">Reference proteome</keyword>
<reference evidence="2 4" key="1">
    <citation type="submission" date="2016-10" db="EMBL/GenBank/DDBJ databases">
        <authorList>
            <person name="Cai Z."/>
        </authorList>
    </citation>
    <scope>NUCLEOTIDE SEQUENCE [LARGE SCALE GENOMIC DNA]</scope>
</reference>
<dbReference type="Proteomes" id="UP000256970">
    <property type="component" value="Unassembled WGS sequence"/>
</dbReference>
<proteinExistence type="predicted"/>
<feature type="compositionally biased region" description="Basic and acidic residues" evidence="1">
    <location>
        <begin position="146"/>
        <end position="155"/>
    </location>
</feature>
<gene>
    <name evidence="3" type="ORF">BQ4739_LOCUS14453</name>
    <name evidence="2" type="ORF">BQ4739_LOCUS7529</name>
</gene>
<feature type="compositionally biased region" description="Low complexity" evidence="1">
    <location>
        <begin position="90"/>
        <end position="125"/>
    </location>
</feature>
<dbReference type="EMBL" id="FNXT01001208">
    <property type="protein sequence ID" value="SZX74210.1"/>
    <property type="molecule type" value="Genomic_DNA"/>
</dbReference>
<evidence type="ECO:0000313" key="3">
    <source>
        <dbReference type="EMBL" id="SZX74210.1"/>
    </source>
</evidence>
<feature type="region of interest" description="Disordered" evidence="1">
    <location>
        <begin position="1"/>
        <end position="49"/>
    </location>
</feature>
<feature type="compositionally biased region" description="Low complexity" evidence="1">
    <location>
        <begin position="167"/>
        <end position="180"/>
    </location>
</feature>
<feature type="compositionally biased region" description="Basic residues" evidence="1">
    <location>
        <begin position="77"/>
        <end position="86"/>
    </location>
</feature>
<feature type="compositionally biased region" description="Basic residues" evidence="1">
    <location>
        <begin position="34"/>
        <end position="44"/>
    </location>
</feature>
<dbReference type="AlphaFoldDB" id="A0A383VNK8"/>
<dbReference type="EMBL" id="FNXT01000770">
    <property type="protein sequence ID" value="SZX67107.1"/>
    <property type="molecule type" value="Genomic_DNA"/>
</dbReference>
<feature type="region of interest" description="Disordered" evidence="1">
    <location>
        <begin position="75"/>
        <end position="125"/>
    </location>
</feature>
<evidence type="ECO:0000313" key="2">
    <source>
        <dbReference type="EMBL" id="SZX67107.1"/>
    </source>
</evidence>
<protein>
    <submittedName>
        <fullName evidence="2">Uncharacterized protein</fullName>
    </submittedName>
</protein>
<evidence type="ECO:0000313" key="4">
    <source>
        <dbReference type="Proteomes" id="UP000256970"/>
    </source>
</evidence>
<sequence length="180" mass="18992">MPKHASKKGPQQQQRRSQPYGRDKSATKPNGHQLKAKPQQHARSLKAASALLSSVHQSSIMQLLQDTGAELAEKGITKKQSKHVKGCTRQQEQTQTQAMEAAPVQQPQQQPVATMPPASTTAAGPAAVVQPAADINALLGSWSLKQPKEASKQEEEAASGARKQGTAALEQPPAAAAADS</sequence>
<organism evidence="2 4">
    <name type="scientific">Tetradesmus obliquus</name>
    <name type="common">Green alga</name>
    <name type="synonym">Acutodesmus obliquus</name>
    <dbReference type="NCBI Taxonomy" id="3088"/>
    <lineage>
        <taxon>Eukaryota</taxon>
        <taxon>Viridiplantae</taxon>
        <taxon>Chlorophyta</taxon>
        <taxon>core chlorophytes</taxon>
        <taxon>Chlorophyceae</taxon>
        <taxon>CS clade</taxon>
        <taxon>Sphaeropleales</taxon>
        <taxon>Scenedesmaceae</taxon>
        <taxon>Tetradesmus</taxon>
    </lineage>
</organism>
<accession>A0A383VNK8</accession>
<name>A0A383VNK8_TETOB</name>
<evidence type="ECO:0000256" key="1">
    <source>
        <dbReference type="SAM" id="MobiDB-lite"/>
    </source>
</evidence>